<evidence type="ECO:0000313" key="1">
    <source>
        <dbReference type="EMBL" id="KAJ8131590.1"/>
    </source>
</evidence>
<protein>
    <submittedName>
        <fullName evidence="1">Uncharacterized protein</fullName>
    </submittedName>
</protein>
<gene>
    <name evidence="1" type="ORF">O1611_g2033</name>
</gene>
<dbReference type="Proteomes" id="UP001153332">
    <property type="component" value="Unassembled WGS sequence"/>
</dbReference>
<accession>A0ACC2JW00</accession>
<sequence length="1226" mass="137088">MNLTTETMGTSHDRRKGWISRVRDKFHRRQRSATSPSPSIVNNQDAARDIIVAEQANLPPTSIGLTNGTRDPTEVEIEHDTPPAPAQSSPIVDSVPQVLLEPTLADNTQQVISLDSDTPTETWTDVWSIAYHEAIASFSEDAQKVIMQGRTFQELIRKLEATDNANKDESIFRRGLDNLRKPLETVELVLDITTPFLGMEPTAATAAGVVRAVITVAIGICGAASELSEQISTMLDHIRYIDECDVVNRDEDGSGGIHMALVYVYTDLLKFYLAASEIVNSKYYVLKAMASHLQAKIPPIVGQFISHAELLQQYIGVATLRISKKIEKMLLDNKVRVLLGTTKDRDRLHSDIKESRSDSACSWILQDIGFKNWYSAPASKHLLLHGNMGCGKTVTAAYIIDEVSRLNSQQVPKALTCFYYCKANAGDDLVEILSSLILQILDQKGDSLKKDFIDWHDDRKKSQPVDPTQSFDELKTFLKKLVDALGRPLCVVLDGLDELDRPKKLIDFIGELSGKTSPVKFCLTFRHTDQRMNSLKGSSYCIQMKEDAQRDETIVRHMVTQILPTLDEDTRSEIIRELSARANGSAIWIKASIDLIKRHDFWPKEDIIDLIKEEICCTELRGLYAKLFSHITQGSEWNEKLLTKALEILAVAKRPLLVRELKWAVAMQMSSPSKKKVLAQLNKSAERSPVLPLLQPFIVCMSDEDPAESHIRLAHESIRELVLERSPSKWNDLSTKRKLTRRGKLEANLLGLCVEYLMLDEIDQNDILDGTETASADFFSAGFSLTDTDLDDSEPLYYDPGARGFGEFFAYSSCYWMEHLMHSAAESLPSISTIITLTSAKSKRFRNWYRQYCRPDCTVQSRFDDNTDQLDPLVFLSLHGPDVMLQELLRTTKIDGDYFIPDSVETAIEGAISYGEISKLKCLIKHFSADSLRFHALGKLMHRWKIDEREYEPGWDEVFDLVLPSPDQLIEPEEGMGGNELLCRAVLRSCFPVVKKLFQAADRNPALRDELLSDRPRGTSQFLRGAEHQSIGVAIHANDLDILSYLLDQEGIEAHLNHIKAGGHGVLHIAAHAPVTKKFELLVPRLKAQVNRTDDSGYTALNILCFSPTARAVECAKILLTEGEADVSAGHEEEASDADRHWRHPLRQAVRGGSVGMCQALIEHGHADPRVALELHDGEASLLDCVTFSPGSGTDEEQARNILAMLSSFAGIKPSDEVGPRRGKKE</sequence>
<name>A0ACC2JW00_9PEZI</name>
<keyword evidence="2" id="KW-1185">Reference proteome</keyword>
<evidence type="ECO:0000313" key="2">
    <source>
        <dbReference type="Proteomes" id="UP001153332"/>
    </source>
</evidence>
<comment type="caution">
    <text evidence="1">The sequence shown here is derived from an EMBL/GenBank/DDBJ whole genome shotgun (WGS) entry which is preliminary data.</text>
</comment>
<organism evidence="1 2">
    <name type="scientific">Lasiodiplodia mahajangana</name>
    <dbReference type="NCBI Taxonomy" id="1108764"/>
    <lineage>
        <taxon>Eukaryota</taxon>
        <taxon>Fungi</taxon>
        <taxon>Dikarya</taxon>
        <taxon>Ascomycota</taxon>
        <taxon>Pezizomycotina</taxon>
        <taxon>Dothideomycetes</taxon>
        <taxon>Dothideomycetes incertae sedis</taxon>
        <taxon>Botryosphaeriales</taxon>
        <taxon>Botryosphaeriaceae</taxon>
        <taxon>Lasiodiplodia</taxon>
    </lineage>
</organism>
<proteinExistence type="predicted"/>
<reference evidence="1" key="1">
    <citation type="submission" date="2022-12" db="EMBL/GenBank/DDBJ databases">
        <title>Genome Sequence of Lasiodiplodia mahajangana.</title>
        <authorList>
            <person name="Buettner E."/>
        </authorList>
    </citation>
    <scope>NUCLEOTIDE SEQUENCE</scope>
    <source>
        <strain evidence="1">VT137</strain>
    </source>
</reference>
<dbReference type="EMBL" id="JAPUUL010000263">
    <property type="protein sequence ID" value="KAJ8131590.1"/>
    <property type="molecule type" value="Genomic_DNA"/>
</dbReference>